<dbReference type="AlphaFoldDB" id="N1J7L5"/>
<feature type="region of interest" description="Disordered" evidence="1">
    <location>
        <begin position="238"/>
        <end position="258"/>
    </location>
</feature>
<protein>
    <submittedName>
        <fullName evidence="2">EKA-like protein</fullName>
    </submittedName>
</protein>
<name>N1J7L5_BLUG1</name>
<dbReference type="eggNOG" id="ENOG502SR73">
    <property type="taxonomic scope" value="Eukaryota"/>
</dbReference>
<sequence length="435" mass="46927">MPPMKSKRPKSSISVGSERTPMCQKLTGLAQKLSSLFANEAFVPGKSTIFPDLEMTDSEPIRAENNGLKVNTPFELAPNVSSSSKGKEVVRERTTDNAELSATKIAVPAFESTALKTAMQFPPELQSVMEAEKRRTTQIQAQLAICSTAISSVETALSPLSIGENKEFVDGIKVYLRAAISQFVQSGPGTTPQVLPARPANPLPPRTPEIRVPNPTKTRAPAPKSTWATVARAGLVSSAGPSTKKAAPSAPKVKSANSRTTVDTRLFLRLTCNHPHRLLSSAGIRSAVSQWLDTPASDITLVKRVKTGFALTAKDEIAKKALLESSVLRRDSRIILEPESNMHAEAECKALTRCRNCGGPHRSDSRVCLARPTKNGPVNKDRLAWTRHIEQVSFAKMARVRATAKMAEEEIIAAAKDVSVSEATGFGLLESEEEA</sequence>
<dbReference type="Proteomes" id="UP000015441">
    <property type="component" value="Unassembled WGS sequence"/>
</dbReference>
<dbReference type="OrthoDB" id="4357294at2759"/>
<dbReference type="EMBL" id="CAUH01001275">
    <property type="protein sequence ID" value="CCU75374.1"/>
    <property type="molecule type" value="Genomic_DNA"/>
</dbReference>
<gene>
    <name evidence="2" type="ORF">BGHDH14_bgh03835</name>
</gene>
<evidence type="ECO:0000256" key="1">
    <source>
        <dbReference type="SAM" id="MobiDB-lite"/>
    </source>
</evidence>
<organism evidence="2 3">
    <name type="scientific">Blumeria graminis f. sp. hordei (strain DH14)</name>
    <name type="common">Barley powdery mildew</name>
    <name type="synonym">Oidium monilioides f. sp. hordei</name>
    <dbReference type="NCBI Taxonomy" id="546991"/>
    <lineage>
        <taxon>Eukaryota</taxon>
        <taxon>Fungi</taxon>
        <taxon>Dikarya</taxon>
        <taxon>Ascomycota</taxon>
        <taxon>Pezizomycotina</taxon>
        <taxon>Leotiomycetes</taxon>
        <taxon>Erysiphales</taxon>
        <taxon>Erysiphaceae</taxon>
        <taxon>Blumeria</taxon>
        <taxon>Blumeria hordei</taxon>
    </lineage>
</organism>
<reference evidence="2 3" key="1">
    <citation type="journal article" date="2010" name="Science">
        <title>Genome expansion and gene loss in powdery mildew fungi reveal tradeoffs in extreme parasitism.</title>
        <authorList>
            <person name="Spanu P.D."/>
            <person name="Abbott J.C."/>
            <person name="Amselem J."/>
            <person name="Burgis T.A."/>
            <person name="Soanes D.M."/>
            <person name="Stueber K."/>
            <person name="Ver Loren van Themaat E."/>
            <person name="Brown J.K.M."/>
            <person name="Butcher S.A."/>
            <person name="Gurr S.J."/>
            <person name="Lebrun M.-H."/>
            <person name="Ridout C.J."/>
            <person name="Schulze-Lefert P."/>
            <person name="Talbot N.J."/>
            <person name="Ahmadinejad N."/>
            <person name="Ametz C."/>
            <person name="Barton G.R."/>
            <person name="Benjdia M."/>
            <person name="Bidzinski P."/>
            <person name="Bindschedler L.V."/>
            <person name="Both M."/>
            <person name="Brewer M.T."/>
            <person name="Cadle-Davidson L."/>
            <person name="Cadle-Davidson M.M."/>
            <person name="Collemare J."/>
            <person name="Cramer R."/>
            <person name="Frenkel O."/>
            <person name="Godfrey D."/>
            <person name="Harriman J."/>
            <person name="Hoede C."/>
            <person name="King B.C."/>
            <person name="Klages S."/>
            <person name="Kleemann J."/>
            <person name="Knoll D."/>
            <person name="Koti P.S."/>
            <person name="Kreplak J."/>
            <person name="Lopez-Ruiz F.J."/>
            <person name="Lu X."/>
            <person name="Maekawa T."/>
            <person name="Mahanil S."/>
            <person name="Micali C."/>
            <person name="Milgroom M.G."/>
            <person name="Montana G."/>
            <person name="Noir S."/>
            <person name="O'Connell R.J."/>
            <person name="Oberhaensli S."/>
            <person name="Parlange F."/>
            <person name="Pedersen C."/>
            <person name="Quesneville H."/>
            <person name="Reinhardt R."/>
            <person name="Rott M."/>
            <person name="Sacristan S."/>
            <person name="Schmidt S.M."/>
            <person name="Schoen M."/>
            <person name="Skamnioti P."/>
            <person name="Sommer H."/>
            <person name="Stephens A."/>
            <person name="Takahara H."/>
            <person name="Thordal-Christensen H."/>
            <person name="Vigouroux M."/>
            <person name="Wessling R."/>
            <person name="Wicker T."/>
            <person name="Panstruga R."/>
        </authorList>
    </citation>
    <scope>NUCLEOTIDE SEQUENCE [LARGE SCALE GENOMIC DNA]</scope>
    <source>
        <strain evidence="2">DH14</strain>
    </source>
</reference>
<feature type="compositionally biased region" description="Low complexity" evidence="1">
    <location>
        <begin position="238"/>
        <end position="256"/>
    </location>
</feature>
<comment type="caution">
    <text evidence="2">The sequence shown here is derived from an EMBL/GenBank/DDBJ whole genome shotgun (WGS) entry which is preliminary data.</text>
</comment>
<feature type="compositionally biased region" description="Basic residues" evidence="1">
    <location>
        <begin position="1"/>
        <end position="10"/>
    </location>
</feature>
<evidence type="ECO:0000313" key="2">
    <source>
        <dbReference type="EMBL" id="CCU75374.1"/>
    </source>
</evidence>
<dbReference type="InParanoid" id="N1J7L5"/>
<feature type="region of interest" description="Disordered" evidence="1">
    <location>
        <begin position="189"/>
        <end position="225"/>
    </location>
</feature>
<proteinExistence type="predicted"/>
<dbReference type="HOGENOM" id="CLU_018153_0_0_1"/>
<keyword evidence="3" id="KW-1185">Reference proteome</keyword>
<evidence type="ECO:0000313" key="3">
    <source>
        <dbReference type="Proteomes" id="UP000015441"/>
    </source>
</evidence>
<feature type="region of interest" description="Disordered" evidence="1">
    <location>
        <begin position="1"/>
        <end position="20"/>
    </location>
</feature>
<accession>N1J7L5</accession>